<feature type="transmembrane region" description="Helical" evidence="10">
    <location>
        <begin position="112"/>
        <end position="132"/>
    </location>
</feature>
<feature type="transmembrane region" description="Helical" evidence="10">
    <location>
        <begin position="139"/>
        <end position="155"/>
    </location>
</feature>
<dbReference type="NCBIfam" id="TIGR01528">
    <property type="entry name" value="NMN_trans_PnuC"/>
    <property type="match status" value="1"/>
</dbReference>
<evidence type="ECO:0000256" key="7">
    <source>
        <dbReference type="ARBA" id="ARBA00022692"/>
    </source>
</evidence>
<keyword evidence="9 10" id="KW-0472">Membrane</keyword>
<evidence type="ECO:0000256" key="3">
    <source>
        <dbReference type="ARBA" id="ARBA00006669"/>
    </source>
</evidence>
<dbReference type="eggNOG" id="COG3201">
    <property type="taxonomic scope" value="Bacteria"/>
</dbReference>
<dbReference type="Proteomes" id="UP000004892">
    <property type="component" value="Unassembled WGS sequence"/>
</dbReference>
<keyword evidence="8 10" id="KW-1133">Transmembrane helix</keyword>
<organism evidence="11 12">
    <name type="scientific">Odoribacter laneus YIT 12061</name>
    <dbReference type="NCBI Taxonomy" id="742817"/>
    <lineage>
        <taxon>Bacteria</taxon>
        <taxon>Pseudomonadati</taxon>
        <taxon>Bacteroidota</taxon>
        <taxon>Bacteroidia</taxon>
        <taxon>Bacteroidales</taxon>
        <taxon>Odoribacteraceae</taxon>
        <taxon>Odoribacter</taxon>
    </lineage>
</organism>
<reference evidence="11 12" key="1">
    <citation type="submission" date="2012-01" db="EMBL/GenBank/DDBJ databases">
        <title>The Genome Sequence of Odoribacter laneus YIT 12061.</title>
        <authorList>
            <consortium name="The Broad Institute Genome Sequencing Platform"/>
            <person name="Earl A."/>
            <person name="Ward D."/>
            <person name="Feldgarden M."/>
            <person name="Gevers D."/>
            <person name="Morotomi M."/>
            <person name="Young S.K."/>
            <person name="Zeng Q."/>
            <person name="Gargeya S."/>
            <person name="Fitzgerald M."/>
            <person name="Haas B."/>
            <person name="Abouelleil A."/>
            <person name="Alvarado L."/>
            <person name="Arachchi H.M."/>
            <person name="Berlin A."/>
            <person name="Chapman S.B."/>
            <person name="Gearin G."/>
            <person name="Goldberg J."/>
            <person name="Griggs A."/>
            <person name="Gujja S."/>
            <person name="Hansen M."/>
            <person name="Heiman D."/>
            <person name="Howarth C."/>
            <person name="Larimer J."/>
            <person name="Lui A."/>
            <person name="MacDonald P.J.P."/>
            <person name="McCowen C."/>
            <person name="Montmayeur A."/>
            <person name="Murphy C."/>
            <person name="Neiman D."/>
            <person name="Pearson M."/>
            <person name="Priest M."/>
            <person name="Roberts A."/>
            <person name="Saif S."/>
            <person name="Shea T."/>
            <person name="Sisk P."/>
            <person name="Stolte C."/>
            <person name="Sykes S."/>
            <person name="Wortman J."/>
            <person name="Nusbaum C."/>
            <person name="Birren B."/>
        </authorList>
    </citation>
    <scope>NUCLEOTIDE SEQUENCE [LARGE SCALE GENOMIC DNA]</scope>
    <source>
        <strain evidence="11 12">YIT 12061</strain>
    </source>
</reference>
<dbReference type="HOGENOM" id="CLU_076589_2_0_10"/>
<dbReference type="GO" id="GO:0005886">
    <property type="term" value="C:plasma membrane"/>
    <property type="evidence" value="ECO:0007669"/>
    <property type="project" value="UniProtKB-SubCell"/>
</dbReference>
<accession>H1DG90</accession>
<feature type="transmembrane region" description="Helical" evidence="10">
    <location>
        <begin position="161"/>
        <end position="179"/>
    </location>
</feature>
<gene>
    <name evidence="11" type="ORF">HMPREF9449_01276</name>
</gene>
<evidence type="ECO:0000256" key="8">
    <source>
        <dbReference type="ARBA" id="ARBA00022989"/>
    </source>
</evidence>
<proteinExistence type="inferred from homology"/>
<keyword evidence="5" id="KW-0813">Transport</keyword>
<evidence type="ECO:0000256" key="1">
    <source>
        <dbReference type="ARBA" id="ARBA00002672"/>
    </source>
</evidence>
<dbReference type="InterPro" id="IPR006419">
    <property type="entry name" value="NMN_transpt_PnuC"/>
</dbReference>
<feature type="transmembrane region" description="Helical" evidence="10">
    <location>
        <begin position="24"/>
        <end position="44"/>
    </location>
</feature>
<dbReference type="AlphaFoldDB" id="H1DG90"/>
<comment type="function">
    <text evidence="1">Required for nicotinamide riboside transport across the inner membrane.</text>
</comment>
<keyword evidence="7 10" id="KW-0812">Transmembrane</keyword>
<name>H1DG90_9BACT</name>
<dbReference type="PATRIC" id="fig|742817.3.peg.1354"/>
<dbReference type="Pfam" id="PF04973">
    <property type="entry name" value="NMN_transporter"/>
    <property type="match status" value="1"/>
</dbReference>
<keyword evidence="12" id="KW-1185">Reference proteome</keyword>
<sequence>MDWLEITGTIVGLFYLWFEYKASIWLWAAGIIMPVLSLMVYYQAGLYADFGINIYYLLAGIYGWLLWLKGAGGKKERPVIHTPLKQILPLTAVSILLFLGIAWVLIRFTDSTVPWLDSLTTALSITAMWMLAYKQAEQWLVWVVVDIVSCALYVYKGLPFYAGLYGFYTFIAFFGYLKWRKMIVRSF</sequence>
<evidence type="ECO:0000256" key="4">
    <source>
        <dbReference type="ARBA" id="ARBA00017522"/>
    </source>
</evidence>
<feature type="transmembrane region" description="Helical" evidence="10">
    <location>
        <begin position="50"/>
        <end position="67"/>
    </location>
</feature>
<dbReference type="PANTHER" id="PTHR36122:SF2">
    <property type="entry name" value="NICOTINAMIDE RIBOSIDE TRANSPORTER PNUC"/>
    <property type="match status" value="1"/>
</dbReference>
<comment type="subcellular location">
    <subcellularLocation>
        <location evidence="2">Cell membrane</location>
        <topology evidence="2">Multi-pass membrane protein</topology>
    </subcellularLocation>
</comment>
<comment type="caution">
    <text evidence="11">The sequence shown here is derived from an EMBL/GenBank/DDBJ whole genome shotgun (WGS) entry which is preliminary data.</text>
</comment>
<dbReference type="EMBL" id="ADMC01000019">
    <property type="protein sequence ID" value="EHP48078.1"/>
    <property type="molecule type" value="Genomic_DNA"/>
</dbReference>
<dbReference type="STRING" id="742817.HMPREF9449_01276"/>
<evidence type="ECO:0000256" key="5">
    <source>
        <dbReference type="ARBA" id="ARBA00022448"/>
    </source>
</evidence>
<keyword evidence="6" id="KW-1003">Cell membrane</keyword>
<evidence type="ECO:0000256" key="6">
    <source>
        <dbReference type="ARBA" id="ARBA00022475"/>
    </source>
</evidence>
<comment type="similarity">
    <text evidence="3">Belongs to the nicotinamide ribonucleoside (NR) uptake permease (TC 4.B.1) family.</text>
</comment>
<evidence type="ECO:0000256" key="10">
    <source>
        <dbReference type="SAM" id="Phobius"/>
    </source>
</evidence>
<evidence type="ECO:0000256" key="9">
    <source>
        <dbReference type="ARBA" id="ARBA00023136"/>
    </source>
</evidence>
<dbReference type="RefSeq" id="WP_009136424.1">
    <property type="nucleotide sequence ID" value="NZ_JH594596.1"/>
</dbReference>
<dbReference type="GeneID" id="98068854"/>
<evidence type="ECO:0000313" key="12">
    <source>
        <dbReference type="Proteomes" id="UP000004892"/>
    </source>
</evidence>
<feature type="transmembrane region" description="Helical" evidence="10">
    <location>
        <begin position="87"/>
        <end position="106"/>
    </location>
</feature>
<evidence type="ECO:0000313" key="11">
    <source>
        <dbReference type="EMBL" id="EHP48078.1"/>
    </source>
</evidence>
<dbReference type="GO" id="GO:0034257">
    <property type="term" value="F:nicotinamide riboside transmembrane transporter activity"/>
    <property type="evidence" value="ECO:0007669"/>
    <property type="project" value="InterPro"/>
</dbReference>
<dbReference type="PANTHER" id="PTHR36122">
    <property type="entry name" value="NICOTINAMIDE RIBOSIDE TRANSPORTER PNUC"/>
    <property type="match status" value="1"/>
</dbReference>
<evidence type="ECO:0000256" key="2">
    <source>
        <dbReference type="ARBA" id="ARBA00004651"/>
    </source>
</evidence>
<protein>
    <recommendedName>
        <fullName evidence="4">Nicotinamide riboside transporter PnuC</fullName>
    </recommendedName>
</protein>